<keyword evidence="2" id="KW-1185">Reference proteome</keyword>
<dbReference type="KEGG" id="zga:ZOBELLIA_519"/>
<organism evidence="1 2">
    <name type="scientific">Zobellia galactanivorans (strain DSM 12802 / CCUG 47099 / CIP 106680 / NCIMB 13871 / Dsij)</name>
    <dbReference type="NCBI Taxonomy" id="63186"/>
    <lineage>
        <taxon>Bacteria</taxon>
        <taxon>Pseudomonadati</taxon>
        <taxon>Bacteroidota</taxon>
        <taxon>Flavobacteriia</taxon>
        <taxon>Flavobacteriales</taxon>
        <taxon>Flavobacteriaceae</taxon>
        <taxon>Zobellia</taxon>
    </lineage>
</organism>
<dbReference type="HOGENOM" id="CLU_123838_0_0_10"/>
<gene>
    <name evidence="1" type="ordered locus">zobellia_519</name>
</gene>
<dbReference type="PROSITE" id="PS51257">
    <property type="entry name" value="PROKAR_LIPOPROTEIN"/>
    <property type="match status" value="1"/>
</dbReference>
<dbReference type="RefSeq" id="WP_013991902.1">
    <property type="nucleotide sequence ID" value="NC_015844.1"/>
</dbReference>
<dbReference type="AlphaFoldDB" id="G0L113"/>
<dbReference type="OrthoDB" id="1524444at2"/>
<evidence type="ECO:0000313" key="2">
    <source>
        <dbReference type="Proteomes" id="UP000008898"/>
    </source>
</evidence>
<dbReference type="PATRIC" id="fig|63186.3.peg.513"/>
<sequence length="190" mass="21183">MKKTLLLLGTFVTLFFISCEGPTGPRGYDGLDGRDGADGLDGREAQVFEVEDVDFNYIAENNLYETILVFEDFTSFEVLPNDAVLVYQYDRTVEFEDGNLNDVWNLIPQTFFYEEGSIQFVPGHTTKDVEILITGNFDLSDLSTDITQGQIFRFVIVPGQAAAKMDKSSITAVMGSLGLTEEDVKKMSLK</sequence>
<dbReference type="EMBL" id="FP476056">
    <property type="protein sequence ID" value="CAZ94590.1"/>
    <property type="molecule type" value="Genomic_DNA"/>
</dbReference>
<protein>
    <submittedName>
        <fullName evidence="1">Conserved hypothetical lipoprotein</fullName>
    </submittedName>
</protein>
<evidence type="ECO:0000313" key="1">
    <source>
        <dbReference type="EMBL" id="CAZ94590.1"/>
    </source>
</evidence>
<proteinExistence type="predicted"/>
<dbReference type="STRING" id="63186.ZOBELLIA_519"/>
<reference evidence="1 2" key="2">
    <citation type="journal article" date="2012" name="Environ. Microbiol.">
        <title>Characterization of the first alginolytic operons in a marine bacterium: from their emergence in marine Flavobacteriia to their independent transfers to marine Proteobacteria and human gut Bacteroides.</title>
        <authorList>
            <person name="Thomas F."/>
            <person name="Barbeyron T."/>
            <person name="Tonon T."/>
            <person name="Genicot S."/>
            <person name="Czjzek M."/>
            <person name="Michel G."/>
        </authorList>
    </citation>
    <scope>NUCLEOTIDE SEQUENCE [LARGE SCALE GENOMIC DNA]</scope>
    <source>
        <strain evidence="2">DSM 12802 / CCUG 47099 / CIP 106680 / NCIMB 13871 / Dsij</strain>
    </source>
</reference>
<dbReference type="Proteomes" id="UP000008898">
    <property type="component" value="Chromosome"/>
</dbReference>
<reference evidence="2" key="1">
    <citation type="submission" date="2009-07" db="EMBL/GenBank/DDBJ databases">
        <title>Complete genome sequence of Zobellia galactanivorans Dsij.</title>
        <authorList>
            <consortium name="Genoscope - CEA"/>
        </authorList>
    </citation>
    <scope>NUCLEOTIDE SEQUENCE [LARGE SCALE GENOMIC DNA]</scope>
    <source>
        <strain evidence="2">DSM 12802 / CCUG 47099 / CIP 106680 / NCIMB 13871 / Dsij</strain>
    </source>
</reference>
<keyword evidence="1" id="KW-0449">Lipoprotein</keyword>
<accession>G0L113</accession>
<name>G0L113_ZOBGA</name>